<proteinExistence type="predicted"/>
<dbReference type="EMBL" id="JADCTT010000001">
    <property type="protein sequence ID" value="KAF9759087.1"/>
    <property type="molecule type" value="Genomic_DNA"/>
</dbReference>
<organism evidence="2 3">
    <name type="scientific">Bionectria ochroleuca</name>
    <name type="common">Gliocladium roseum</name>
    <dbReference type="NCBI Taxonomy" id="29856"/>
    <lineage>
        <taxon>Eukaryota</taxon>
        <taxon>Fungi</taxon>
        <taxon>Dikarya</taxon>
        <taxon>Ascomycota</taxon>
        <taxon>Pezizomycotina</taxon>
        <taxon>Sordariomycetes</taxon>
        <taxon>Hypocreomycetidae</taxon>
        <taxon>Hypocreales</taxon>
        <taxon>Bionectriaceae</taxon>
        <taxon>Clonostachys</taxon>
    </lineage>
</organism>
<reference evidence="2" key="1">
    <citation type="submission" date="2020-10" db="EMBL/GenBank/DDBJ databases">
        <title>High-Quality Genome Resource of Clonostachys rosea strain S41 by Oxford Nanopore Long-Read Sequencing.</title>
        <authorList>
            <person name="Wang H."/>
        </authorList>
    </citation>
    <scope>NUCLEOTIDE SEQUENCE</scope>
    <source>
        <strain evidence="2">S41</strain>
    </source>
</reference>
<evidence type="ECO:0000313" key="2">
    <source>
        <dbReference type="EMBL" id="KAF9759087.1"/>
    </source>
</evidence>
<feature type="compositionally biased region" description="Polar residues" evidence="1">
    <location>
        <begin position="242"/>
        <end position="254"/>
    </location>
</feature>
<feature type="compositionally biased region" description="Low complexity" evidence="1">
    <location>
        <begin position="229"/>
        <end position="241"/>
    </location>
</feature>
<feature type="region of interest" description="Disordered" evidence="1">
    <location>
        <begin position="200"/>
        <end position="254"/>
    </location>
</feature>
<dbReference type="Proteomes" id="UP000616885">
    <property type="component" value="Unassembled WGS sequence"/>
</dbReference>
<dbReference type="SUPFAM" id="SSF50729">
    <property type="entry name" value="PH domain-like"/>
    <property type="match status" value="1"/>
</dbReference>
<comment type="caution">
    <text evidence="2">The sequence shown here is derived from an EMBL/GenBank/DDBJ whole genome shotgun (WGS) entry which is preliminary data.</text>
</comment>
<protein>
    <submittedName>
        <fullName evidence="2">Uncharacterized protein</fullName>
    </submittedName>
</protein>
<accession>A0A8H7NMY8</accession>
<dbReference type="AlphaFoldDB" id="A0A8H7NMY8"/>
<evidence type="ECO:0000313" key="3">
    <source>
        <dbReference type="Proteomes" id="UP000616885"/>
    </source>
</evidence>
<feature type="region of interest" description="Disordered" evidence="1">
    <location>
        <begin position="94"/>
        <end position="120"/>
    </location>
</feature>
<evidence type="ECO:0000256" key="1">
    <source>
        <dbReference type="SAM" id="MobiDB-lite"/>
    </source>
</evidence>
<name>A0A8H7NMY8_BIOOC</name>
<gene>
    <name evidence="2" type="ORF">IM811_000781</name>
</gene>
<sequence>MLLTICMTKQALRHSRVGRDKQKNRTPIHSLEFSLLHSRGSRDTVESMSQSLDTQRLTAIFGSRPDIIAGIQTAADSPGRIALFNEIAAHLSDQASTNAEPANKKRKIDSGNVNGTSAGGANAAEEPVLLEVKEISVSVPQRKKFELCFTEGHIYARAPGTTAPIPAITYAWTDIEYIFYLPVPEKAQVQHNYVLFPGARTSLPRRSRRPPNRSSSQFPPRHRSRARLAARTLRPRPASPTHTRISSTGRSAAV</sequence>